<dbReference type="OrthoDB" id="4703at2759"/>
<evidence type="ECO:0000256" key="3">
    <source>
        <dbReference type="ARBA" id="ARBA00023242"/>
    </source>
</evidence>
<dbReference type="Gene3D" id="2.130.10.10">
    <property type="entry name" value="YVTN repeat-like/Quinoprotein amine dehydrogenase"/>
    <property type="match status" value="1"/>
</dbReference>
<accession>A0A8H7V321</accession>
<dbReference type="InterPro" id="IPR052416">
    <property type="entry name" value="GTF3C_component"/>
</dbReference>
<dbReference type="GO" id="GO:0000127">
    <property type="term" value="C:transcription factor TFIIIC complex"/>
    <property type="evidence" value="ECO:0007669"/>
    <property type="project" value="TreeGrafter"/>
</dbReference>
<protein>
    <submittedName>
        <fullName evidence="4">Uncharacterized protein</fullName>
    </submittedName>
</protein>
<evidence type="ECO:0000313" key="4">
    <source>
        <dbReference type="EMBL" id="KAG2205355.1"/>
    </source>
</evidence>
<evidence type="ECO:0000256" key="1">
    <source>
        <dbReference type="ARBA" id="ARBA00004123"/>
    </source>
</evidence>
<evidence type="ECO:0000313" key="5">
    <source>
        <dbReference type="Proteomes" id="UP000650833"/>
    </source>
</evidence>
<dbReference type="SMART" id="SM00320">
    <property type="entry name" value="WD40"/>
    <property type="match status" value="3"/>
</dbReference>
<evidence type="ECO:0000256" key="2">
    <source>
        <dbReference type="ARBA" id="ARBA00023163"/>
    </source>
</evidence>
<reference evidence="4" key="1">
    <citation type="submission" date="2020-12" db="EMBL/GenBank/DDBJ databases">
        <title>Metabolic potential, ecology and presence of endohyphal bacteria is reflected in genomic diversity of Mucoromycotina.</title>
        <authorList>
            <person name="Muszewska A."/>
            <person name="Okrasinska A."/>
            <person name="Steczkiewicz K."/>
            <person name="Drgas O."/>
            <person name="Orlowska M."/>
            <person name="Perlinska-Lenart U."/>
            <person name="Aleksandrzak-Piekarczyk T."/>
            <person name="Szatraj K."/>
            <person name="Zielenkiewicz U."/>
            <person name="Pilsyk S."/>
            <person name="Malc E."/>
            <person name="Mieczkowski P."/>
            <person name="Kruszewska J.S."/>
            <person name="Biernat P."/>
            <person name="Pawlowska J."/>
        </authorList>
    </citation>
    <scope>NUCLEOTIDE SEQUENCE</scope>
    <source>
        <strain evidence="4">CBS 226.32</strain>
    </source>
</reference>
<sequence>MTKSQPITEYSNLYDKYSKENDYRKIPFIDDEWAVVKDQSEIDNYLPKPNTATITTGITNIKKETIDNFESIDLSKNIPNKRAHILNVGGSIWGLDFVPKPSPNKSSDQYLAIGGYNSTTEHHLLSEDVDINNKFNAIQIWKCKSYTSKFKPVLDMCILHDFGVVVDFKWCPFSVYDQEKLGILAVMFNNGTIRLFVVPHPQNVRKKNEPSLEDTIYNLVKVRQARLVLELPNPNNNMLCFAWGNYRKLACGTRSGSVVIWDILDSLLQNNNIININIPNASMLPIRCITWKSVFDENILFTSDTDGNINLHDLNDPFFPSKIFRVRHTYVCLCGPGFGSGFLYGEIDGVVRKNMYFVGRKAVALTWHNSMIWQCAVSPHHGIMASVASNGTAMVKPFAHNDIVYTQSHRPAECTLYELTFDDDTKTFKYIDGIQPKTTFSEREYYNILLNPIIALHKVAWNTNKNACGWIASGGAAGLCRIEYTGL</sequence>
<name>A0A8H7V321_9FUNG</name>
<gene>
    <name evidence="4" type="ORF">INT46_011042</name>
</gene>
<organism evidence="4 5">
    <name type="scientific">Mucor plumbeus</name>
    <dbReference type="NCBI Taxonomy" id="97098"/>
    <lineage>
        <taxon>Eukaryota</taxon>
        <taxon>Fungi</taxon>
        <taxon>Fungi incertae sedis</taxon>
        <taxon>Mucoromycota</taxon>
        <taxon>Mucoromycotina</taxon>
        <taxon>Mucoromycetes</taxon>
        <taxon>Mucorales</taxon>
        <taxon>Mucorineae</taxon>
        <taxon>Mucoraceae</taxon>
        <taxon>Mucor</taxon>
    </lineage>
</organism>
<proteinExistence type="predicted"/>
<dbReference type="PANTHER" id="PTHR15052:SF2">
    <property type="entry name" value="GENERAL TRANSCRIPTION FACTOR 3C POLYPEPTIDE 2"/>
    <property type="match status" value="1"/>
</dbReference>
<keyword evidence="2" id="KW-0804">Transcription</keyword>
<dbReference type="InterPro" id="IPR015943">
    <property type="entry name" value="WD40/YVTN_repeat-like_dom_sf"/>
</dbReference>
<dbReference type="SUPFAM" id="SSF50978">
    <property type="entry name" value="WD40 repeat-like"/>
    <property type="match status" value="1"/>
</dbReference>
<dbReference type="EMBL" id="JAEPRC010000175">
    <property type="protein sequence ID" value="KAG2205355.1"/>
    <property type="molecule type" value="Genomic_DNA"/>
</dbReference>
<dbReference type="GO" id="GO:0006383">
    <property type="term" value="P:transcription by RNA polymerase III"/>
    <property type="evidence" value="ECO:0007669"/>
    <property type="project" value="TreeGrafter"/>
</dbReference>
<dbReference type="InterPro" id="IPR001680">
    <property type="entry name" value="WD40_rpt"/>
</dbReference>
<dbReference type="GO" id="GO:0005634">
    <property type="term" value="C:nucleus"/>
    <property type="evidence" value="ECO:0007669"/>
    <property type="project" value="UniProtKB-SubCell"/>
</dbReference>
<keyword evidence="3" id="KW-0539">Nucleus</keyword>
<keyword evidence="5" id="KW-1185">Reference proteome</keyword>
<comment type="subcellular location">
    <subcellularLocation>
        <location evidence="1">Nucleus</location>
    </subcellularLocation>
</comment>
<dbReference type="AlphaFoldDB" id="A0A8H7V321"/>
<dbReference type="InterPro" id="IPR036322">
    <property type="entry name" value="WD40_repeat_dom_sf"/>
</dbReference>
<dbReference type="PANTHER" id="PTHR15052">
    <property type="entry name" value="RNA POLYMERASE III TRANSCRIPTION INITIATION FACTOR COMPLEX SUBUNIT"/>
    <property type="match status" value="1"/>
</dbReference>
<dbReference type="Proteomes" id="UP000650833">
    <property type="component" value="Unassembled WGS sequence"/>
</dbReference>
<comment type="caution">
    <text evidence="4">The sequence shown here is derived from an EMBL/GenBank/DDBJ whole genome shotgun (WGS) entry which is preliminary data.</text>
</comment>